<evidence type="ECO:0000256" key="4">
    <source>
        <dbReference type="ARBA" id="ARBA00023231"/>
    </source>
</evidence>
<dbReference type="Pfam" id="PF00027">
    <property type="entry name" value="cNMP_binding"/>
    <property type="match status" value="1"/>
</dbReference>
<dbReference type="Proteomes" id="UP000030377">
    <property type="component" value="Unassembled WGS sequence"/>
</dbReference>
<dbReference type="AlphaFoldDB" id="A0A0A3XJ45"/>
<evidence type="ECO:0000313" key="8">
    <source>
        <dbReference type="Proteomes" id="UP000030377"/>
    </source>
</evidence>
<dbReference type="PROSITE" id="PS00042">
    <property type="entry name" value="HTH_CRP_1"/>
    <property type="match status" value="1"/>
</dbReference>
<dbReference type="InterPro" id="IPR036390">
    <property type="entry name" value="WH_DNA-bd_sf"/>
</dbReference>
<dbReference type="InterPro" id="IPR000595">
    <property type="entry name" value="cNMP-bd_dom"/>
</dbReference>
<dbReference type="PROSITE" id="PS51063">
    <property type="entry name" value="HTH_CRP_2"/>
    <property type="match status" value="1"/>
</dbReference>
<dbReference type="SMART" id="SM00100">
    <property type="entry name" value="cNMP"/>
    <property type="match status" value="1"/>
</dbReference>
<dbReference type="PANTHER" id="PTHR24567">
    <property type="entry name" value="CRP FAMILY TRANSCRIPTIONAL REGULATORY PROTEIN"/>
    <property type="match status" value="1"/>
</dbReference>
<dbReference type="PANTHER" id="PTHR24567:SF75">
    <property type="entry name" value="FUMARATE AND NITRATE REDUCTION REGULATORY PROTEIN"/>
    <property type="match status" value="1"/>
</dbReference>
<dbReference type="InterPro" id="IPR036388">
    <property type="entry name" value="WH-like_DNA-bd_sf"/>
</dbReference>
<name>A0A0A3XJ45_BRAJP</name>
<accession>A0A0A3XJ45</accession>
<evidence type="ECO:0000259" key="6">
    <source>
        <dbReference type="PROSITE" id="PS51063"/>
    </source>
</evidence>
<feature type="domain" description="Cyclic nucleotide-binding" evidence="5">
    <location>
        <begin position="24"/>
        <end position="72"/>
    </location>
</feature>
<reference evidence="7 8" key="1">
    <citation type="submission" date="2014-09" db="EMBL/GenBank/DDBJ databases">
        <title>Draft genome of Bradyrhizobium japonicum Is-34.</title>
        <authorList>
            <person name="Tsurumaru H."/>
            <person name="Yamakawa T."/>
            <person name="Hashimoto S."/>
            <person name="Okizaki K."/>
            <person name="Kanesaki Y."/>
            <person name="Yoshikawa H."/>
            <person name="Yajima S."/>
        </authorList>
    </citation>
    <scope>NUCLEOTIDE SEQUENCE [LARGE SCALE GENOMIC DNA]</scope>
    <source>
        <strain evidence="7 8">Is-34</strain>
    </source>
</reference>
<evidence type="ECO:0000256" key="3">
    <source>
        <dbReference type="ARBA" id="ARBA00023163"/>
    </source>
</evidence>
<dbReference type="EMBL" id="JRPN01000051">
    <property type="protein sequence ID" value="KGT73289.1"/>
    <property type="molecule type" value="Genomic_DNA"/>
</dbReference>
<dbReference type="PROSITE" id="PS50042">
    <property type="entry name" value="CNMP_BINDING_3"/>
    <property type="match status" value="1"/>
</dbReference>
<feature type="domain" description="HTH crp-type" evidence="6">
    <location>
        <begin position="134"/>
        <end position="206"/>
    </location>
</feature>
<dbReference type="InterPro" id="IPR050397">
    <property type="entry name" value="Env_Response_Regulators"/>
</dbReference>
<dbReference type="GO" id="GO:0003677">
    <property type="term" value="F:DNA binding"/>
    <property type="evidence" value="ECO:0007669"/>
    <property type="project" value="UniProtKB-KW"/>
</dbReference>
<dbReference type="GO" id="GO:0003700">
    <property type="term" value="F:DNA-binding transcription factor activity"/>
    <property type="evidence" value="ECO:0007669"/>
    <property type="project" value="InterPro"/>
</dbReference>
<dbReference type="InterPro" id="IPR014710">
    <property type="entry name" value="RmlC-like_jellyroll"/>
</dbReference>
<dbReference type="SUPFAM" id="SSF46785">
    <property type="entry name" value="Winged helix' DNA-binding domain"/>
    <property type="match status" value="1"/>
</dbReference>
<organism evidence="7 8">
    <name type="scientific">Bradyrhizobium japonicum</name>
    <dbReference type="NCBI Taxonomy" id="375"/>
    <lineage>
        <taxon>Bacteria</taxon>
        <taxon>Pseudomonadati</taxon>
        <taxon>Pseudomonadota</taxon>
        <taxon>Alphaproteobacteria</taxon>
        <taxon>Hyphomicrobiales</taxon>
        <taxon>Nitrobacteraceae</taxon>
        <taxon>Bradyrhizobium</taxon>
    </lineage>
</organism>
<proteinExistence type="predicted"/>
<evidence type="ECO:0000256" key="1">
    <source>
        <dbReference type="ARBA" id="ARBA00023015"/>
    </source>
</evidence>
<keyword evidence="3" id="KW-0804">Transcription</keyword>
<gene>
    <name evidence="7" type="ORF">MA20_45200</name>
</gene>
<protein>
    <submittedName>
        <fullName evidence="7">Transcriptional regulator</fullName>
    </submittedName>
</protein>
<dbReference type="InterPro" id="IPR012318">
    <property type="entry name" value="HTH_CRP"/>
</dbReference>
<dbReference type="Gene3D" id="1.10.10.10">
    <property type="entry name" value="Winged helix-like DNA-binding domain superfamily/Winged helix DNA-binding domain"/>
    <property type="match status" value="1"/>
</dbReference>
<dbReference type="SUPFAM" id="SSF51206">
    <property type="entry name" value="cAMP-binding domain-like"/>
    <property type="match status" value="1"/>
</dbReference>
<comment type="caution">
    <text evidence="7">The sequence shown here is derived from an EMBL/GenBank/DDBJ whole genome shotgun (WGS) entry which is preliminary data.</text>
</comment>
<dbReference type="InterPro" id="IPR018335">
    <property type="entry name" value="Tscrpt_reg_HTH_Crp-type_CS"/>
</dbReference>
<dbReference type="Gene3D" id="2.60.120.10">
    <property type="entry name" value="Jelly Rolls"/>
    <property type="match status" value="1"/>
</dbReference>
<evidence type="ECO:0000259" key="5">
    <source>
        <dbReference type="PROSITE" id="PS50042"/>
    </source>
</evidence>
<dbReference type="FunFam" id="1.10.10.10:FF:000028">
    <property type="entry name" value="Fumarate/nitrate reduction transcriptional regulator Fnr"/>
    <property type="match status" value="1"/>
</dbReference>
<keyword evidence="4" id="KW-0535">Nitrogen fixation</keyword>
<keyword evidence="1" id="KW-0805">Transcription regulation</keyword>
<evidence type="ECO:0000313" key="7">
    <source>
        <dbReference type="EMBL" id="KGT73289.1"/>
    </source>
</evidence>
<dbReference type="PRINTS" id="PR00034">
    <property type="entry name" value="HTHCRP"/>
</dbReference>
<dbReference type="Pfam" id="PF13545">
    <property type="entry name" value="HTH_Crp_2"/>
    <property type="match status" value="1"/>
</dbReference>
<dbReference type="SMART" id="SM00419">
    <property type="entry name" value="HTH_CRP"/>
    <property type="match status" value="1"/>
</dbReference>
<dbReference type="InterPro" id="IPR018490">
    <property type="entry name" value="cNMP-bd_dom_sf"/>
</dbReference>
<keyword evidence="2" id="KW-0238">DNA-binding</keyword>
<dbReference type="GO" id="GO:0005829">
    <property type="term" value="C:cytosol"/>
    <property type="evidence" value="ECO:0007669"/>
    <property type="project" value="TreeGrafter"/>
</dbReference>
<evidence type="ECO:0000256" key="2">
    <source>
        <dbReference type="ARBA" id="ARBA00023125"/>
    </source>
</evidence>
<sequence length="215" mass="24330">MLMRDAPLGDRAFSLPIAPSAFRYKKGQEIYGEGEPARYFYQVRHGAVRRYKHLFDGRRQIGAFHLASDIFGWENGNAHRLSAEAIVETEVVLIPWASLEALAGANALVYRKLLEMTTSNLQHAENHMLLLGRKSATEKIAAFLLEMDERLTNAGIMALPMGRRDIADYLGMAHETVTRTLSILRDKGVLDFIGNTQREIVIRDRQRLASFDRSN</sequence>
<dbReference type="CDD" id="cd00038">
    <property type="entry name" value="CAP_ED"/>
    <property type="match status" value="1"/>
</dbReference>
<dbReference type="CDD" id="cd00092">
    <property type="entry name" value="HTH_CRP"/>
    <property type="match status" value="1"/>
</dbReference>